<protein>
    <submittedName>
        <fullName evidence="8">Precorrin-3B synthase</fullName>
    </submittedName>
</protein>
<dbReference type="Pfam" id="PF03460">
    <property type="entry name" value="NIR_SIR_ferr"/>
    <property type="match status" value="1"/>
</dbReference>
<dbReference type="InterPro" id="IPR036136">
    <property type="entry name" value="Nit/Sulf_reduc_fer-like_dom_sf"/>
</dbReference>
<feature type="domain" description="Nitrite/Sulfite reductase ferredoxin-like" evidence="7">
    <location>
        <begin position="8"/>
        <end position="56"/>
    </location>
</feature>
<proteinExistence type="predicted"/>
<reference evidence="8 9" key="1">
    <citation type="submission" date="2016-10" db="EMBL/GenBank/DDBJ databases">
        <authorList>
            <person name="de Groot N.N."/>
        </authorList>
    </citation>
    <scope>NUCLEOTIDE SEQUENCE [LARGE SCALE GENOMIC DNA]</scope>
    <source>
        <strain evidence="8 9">CGMCC 4.6858</strain>
    </source>
</reference>
<dbReference type="GO" id="GO:0051539">
    <property type="term" value="F:4 iron, 4 sulfur cluster binding"/>
    <property type="evidence" value="ECO:0007669"/>
    <property type="project" value="UniProtKB-KW"/>
</dbReference>
<keyword evidence="4" id="KW-0560">Oxidoreductase</keyword>
<dbReference type="GO" id="GO:0016491">
    <property type="term" value="F:oxidoreductase activity"/>
    <property type="evidence" value="ECO:0007669"/>
    <property type="project" value="UniProtKB-KW"/>
</dbReference>
<dbReference type="AlphaFoldDB" id="A0A1G7C3N7"/>
<evidence type="ECO:0000256" key="1">
    <source>
        <dbReference type="ARBA" id="ARBA00022485"/>
    </source>
</evidence>
<keyword evidence="5" id="KW-0408">Iron</keyword>
<dbReference type="PANTHER" id="PTHR32439">
    <property type="entry name" value="FERREDOXIN--NITRITE REDUCTASE, CHLOROPLASTIC"/>
    <property type="match status" value="1"/>
</dbReference>
<dbReference type="InterPro" id="IPR045854">
    <property type="entry name" value="NO2/SO3_Rdtase_4Fe4S_sf"/>
</dbReference>
<keyword evidence="2" id="KW-0349">Heme</keyword>
<evidence type="ECO:0000256" key="3">
    <source>
        <dbReference type="ARBA" id="ARBA00022723"/>
    </source>
</evidence>
<dbReference type="STRING" id="1045774.SAMN05421872_1213"/>
<keyword evidence="6" id="KW-0411">Iron-sulfur</keyword>
<dbReference type="PANTHER" id="PTHR32439:SF9">
    <property type="entry name" value="BLR3264 PROTEIN"/>
    <property type="match status" value="1"/>
</dbReference>
<dbReference type="Proteomes" id="UP000199034">
    <property type="component" value="Unassembled WGS sequence"/>
</dbReference>
<dbReference type="SUPFAM" id="SSF55124">
    <property type="entry name" value="Nitrite/Sulfite reductase N-terminal domain-like"/>
    <property type="match status" value="1"/>
</dbReference>
<dbReference type="EMBL" id="FMZM01000021">
    <property type="protein sequence ID" value="SDE33917.1"/>
    <property type="molecule type" value="Genomic_DNA"/>
</dbReference>
<dbReference type="Gene3D" id="3.30.413.10">
    <property type="entry name" value="Sulfite Reductase Hemoprotein, domain 1"/>
    <property type="match status" value="1"/>
</dbReference>
<evidence type="ECO:0000256" key="2">
    <source>
        <dbReference type="ARBA" id="ARBA00022617"/>
    </source>
</evidence>
<accession>A0A1G7C3N7</accession>
<dbReference type="GO" id="GO:0046872">
    <property type="term" value="F:metal ion binding"/>
    <property type="evidence" value="ECO:0007669"/>
    <property type="project" value="UniProtKB-KW"/>
</dbReference>
<dbReference type="InterPro" id="IPR051329">
    <property type="entry name" value="NIR_SIR_4Fe-4S"/>
</dbReference>
<evidence type="ECO:0000313" key="8">
    <source>
        <dbReference type="EMBL" id="SDE33917.1"/>
    </source>
</evidence>
<keyword evidence="1" id="KW-0004">4Fe-4S</keyword>
<name>A0A1G7C3N7_9ACTN</name>
<evidence type="ECO:0000256" key="4">
    <source>
        <dbReference type="ARBA" id="ARBA00023002"/>
    </source>
</evidence>
<evidence type="ECO:0000259" key="7">
    <source>
        <dbReference type="Pfam" id="PF03460"/>
    </source>
</evidence>
<keyword evidence="9" id="KW-1185">Reference proteome</keyword>
<evidence type="ECO:0000256" key="6">
    <source>
        <dbReference type="ARBA" id="ARBA00023014"/>
    </source>
</evidence>
<evidence type="ECO:0000313" key="9">
    <source>
        <dbReference type="Proteomes" id="UP000199034"/>
    </source>
</evidence>
<gene>
    <name evidence="8" type="ORF">SAMN05421872_1213</name>
</gene>
<dbReference type="Gene3D" id="3.90.480.10">
    <property type="entry name" value="Sulfite Reductase Hemoprotein,Domain 2"/>
    <property type="match status" value="1"/>
</dbReference>
<keyword evidence="3" id="KW-0479">Metal-binding</keyword>
<sequence length="272" mass="28626">MLRPWPAEDGALVRLRLVGGRVSPASLSALGEVARRYGDGDVHLTGRANLQLRGLPSGPDGALPAEVVEAVEATGLLPSRTHELARNLMVSPQTGLAGGRANLRPVATDLDERLRAAPDLAALPGRFLFVLDDGRGDLLDRTADLGLVALSARLAQLRVGSRRWGDVVPLTKAAQFLVVLAQRFLVAAGTGPDAPWHVDELALPLSEPFPLGGEAPAPSGPLPHGPVPGGLHVAAPDGVLDPDLVTRLASYERELVVTPWRGVLVPDPEETR</sequence>
<evidence type="ECO:0000256" key="5">
    <source>
        <dbReference type="ARBA" id="ARBA00023004"/>
    </source>
</evidence>
<dbReference type="InterPro" id="IPR005117">
    <property type="entry name" value="NiRdtase/SiRdtase_haem-b_fer"/>
</dbReference>
<organism evidence="8 9">
    <name type="scientific">Nocardioides lianchengensis</name>
    <dbReference type="NCBI Taxonomy" id="1045774"/>
    <lineage>
        <taxon>Bacteria</taxon>
        <taxon>Bacillati</taxon>
        <taxon>Actinomycetota</taxon>
        <taxon>Actinomycetes</taxon>
        <taxon>Propionibacteriales</taxon>
        <taxon>Nocardioidaceae</taxon>
        <taxon>Nocardioides</taxon>
    </lineage>
</organism>